<feature type="signal peptide" evidence="2">
    <location>
        <begin position="1"/>
        <end position="25"/>
    </location>
</feature>
<dbReference type="OrthoDB" id="82357at2"/>
<feature type="compositionally biased region" description="Polar residues" evidence="1">
    <location>
        <begin position="20"/>
        <end position="36"/>
    </location>
</feature>
<organism evidence="3 4">
    <name type="scientific">Leptotrichia buccalis (strain ATCC 14201 / DSM 1135 / JCM 12969 / NCTC 10249 / C-1013-b)</name>
    <dbReference type="NCBI Taxonomy" id="523794"/>
    <lineage>
        <taxon>Bacteria</taxon>
        <taxon>Fusobacteriati</taxon>
        <taxon>Fusobacteriota</taxon>
        <taxon>Fusobacteriia</taxon>
        <taxon>Fusobacteriales</taxon>
        <taxon>Leptotrichiaceae</taxon>
        <taxon>Leptotrichia</taxon>
    </lineage>
</organism>
<keyword evidence="2" id="KW-0732">Signal</keyword>
<reference evidence="3 4" key="1">
    <citation type="journal article" date="2009" name="Stand. Genomic Sci.">
        <title>Complete genome sequence of Leptotrichia buccalis type strain (C-1013-b).</title>
        <authorList>
            <person name="Ivanova N."/>
            <person name="Gronow S."/>
            <person name="Lapidus A."/>
            <person name="Copeland A."/>
            <person name="Glavina Del Rio T."/>
            <person name="Nolan M."/>
            <person name="Lucas S."/>
            <person name="Chen F."/>
            <person name="Tice H."/>
            <person name="Cheng J.F."/>
            <person name="Saunders E."/>
            <person name="Bruce D."/>
            <person name="Goodwin L."/>
            <person name="Brettin T."/>
            <person name="Detter J.C."/>
            <person name="Han C."/>
            <person name="Pitluck S."/>
            <person name="Mikhailova N."/>
            <person name="Pati A."/>
            <person name="Mavrommatis K."/>
            <person name="Chen A."/>
            <person name="Palaniappan K."/>
            <person name="Land M."/>
            <person name="Hauser L."/>
            <person name="Chang Y.J."/>
            <person name="Jeffries C.D."/>
            <person name="Chain P."/>
            <person name="Rohde C."/>
            <person name="Goker M."/>
            <person name="Bristow J."/>
            <person name="Eisen J.A."/>
            <person name="Markowitz V."/>
            <person name="Hugenholtz P."/>
            <person name="Kyrpides N.C."/>
            <person name="Klenk H.P."/>
        </authorList>
    </citation>
    <scope>NUCLEOTIDE SEQUENCE [LARGE SCALE GENOMIC DNA]</scope>
    <source>
        <strain evidence="4">ATCC 14201 / DSM 1135 / JCM 12969 / NCTC 10249 / C-1013-b</strain>
    </source>
</reference>
<feature type="compositionally biased region" description="Basic residues" evidence="1">
    <location>
        <begin position="93"/>
        <end position="102"/>
    </location>
</feature>
<dbReference type="KEGG" id="lba:Lebu_0642"/>
<feature type="compositionally biased region" description="Low complexity" evidence="1">
    <location>
        <begin position="60"/>
        <end position="78"/>
    </location>
</feature>
<dbReference type="RefSeq" id="WP_015768898.1">
    <property type="nucleotide sequence ID" value="NC_013192.1"/>
</dbReference>
<protein>
    <submittedName>
        <fullName evidence="3">Uncharacterized protein</fullName>
    </submittedName>
</protein>
<evidence type="ECO:0000313" key="3">
    <source>
        <dbReference type="EMBL" id="ACV38550.1"/>
    </source>
</evidence>
<evidence type="ECO:0000256" key="2">
    <source>
        <dbReference type="SAM" id="SignalP"/>
    </source>
</evidence>
<feature type="compositionally biased region" description="Basic residues" evidence="1">
    <location>
        <begin position="47"/>
        <end position="59"/>
    </location>
</feature>
<dbReference type="HOGENOM" id="CLU_707494_0_0_0"/>
<dbReference type="EMBL" id="CP001685">
    <property type="protein sequence ID" value="ACV38550.1"/>
    <property type="molecule type" value="Genomic_DNA"/>
</dbReference>
<keyword evidence="4" id="KW-1185">Reference proteome</keyword>
<feature type="compositionally biased region" description="Basic and acidic residues" evidence="1">
    <location>
        <begin position="151"/>
        <end position="164"/>
    </location>
</feature>
<proteinExistence type="predicted"/>
<accession>C7N8R9</accession>
<feature type="chain" id="PRO_5002979923" evidence="2">
    <location>
        <begin position="26"/>
        <end position="390"/>
    </location>
</feature>
<feature type="region of interest" description="Disordered" evidence="1">
    <location>
        <begin position="151"/>
        <end position="178"/>
    </location>
</feature>
<dbReference type="AlphaFoldDB" id="C7N8R9"/>
<gene>
    <name evidence="3" type="ordered locus">Lebu_0642</name>
</gene>
<dbReference type="STRING" id="523794.Lebu_0642"/>
<evidence type="ECO:0000313" key="4">
    <source>
        <dbReference type="Proteomes" id="UP000001910"/>
    </source>
</evidence>
<sequence length="390" mass="43878">MKNLKKITVTLTALSGAMFSNSAFGASNSDNSDTGAKTTKKSNTQTKKNKKTSNSKKKSSSTLKESTLKATKSTSSNKIAGKITARPATEKKSRNKNKKLRTKSSAQKSKESSKIIKKINKEIAKKEINVNSKKIIKDKKDEIEKAYASQKLEDFQKPTDKNDSENNSELVKQNEEIENDVKVEKPVTEEKEEERVLSTASPVSTQNYKVSYIEINSIDTNSNGKLTKSTKMDISFGVELEVKNPEIELENVKVYLVTPGKREKLIIDSKVPKERTVRSENEGLFEAWITNVGMKSNIKNFDNEKIDNHIRWNGTSGIMGSVSFKDLIKTPAEKNEMDKKSFFEKIKSLVSPGNQYSYLFKFVIKAKDKEEELIYQPAIFNVKLMGAKKI</sequence>
<dbReference type="Proteomes" id="UP000001910">
    <property type="component" value="Chromosome"/>
</dbReference>
<evidence type="ECO:0000256" key="1">
    <source>
        <dbReference type="SAM" id="MobiDB-lite"/>
    </source>
</evidence>
<feature type="region of interest" description="Disordered" evidence="1">
    <location>
        <begin position="20"/>
        <end position="114"/>
    </location>
</feature>
<name>C7N8R9_LEPBD</name>